<feature type="region of interest" description="Disordered" evidence="1">
    <location>
        <begin position="68"/>
        <end position="167"/>
    </location>
</feature>
<evidence type="ECO:0000256" key="2">
    <source>
        <dbReference type="SAM" id="Phobius"/>
    </source>
</evidence>
<keyword evidence="2" id="KW-1133">Transmembrane helix</keyword>
<feature type="compositionally biased region" description="Polar residues" evidence="1">
    <location>
        <begin position="104"/>
        <end position="113"/>
    </location>
</feature>
<evidence type="ECO:0000256" key="1">
    <source>
        <dbReference type="SAM" id="MobiDB-lite"/>
    </source>
</evidence>
<gene>
    <name evidence="4" type="ORF">GCM10022262_01790</name>
</gene>
<evidence type="ECO:0000313" key="4">
    <source>
        <dbReference type="EMBL" id="GAA4285820.1"/>
    </source>
</evidence>
<reference evidence="5" key="1">
    <citation type="journal article" date="2019" name="Int. J. Syst. Evol. Microbiol.">
        <title>The Global Catalogue of Microorganisms (GCM) 10K type strain sequencing project: providing services to taxonomists for standard genome sequencing and annotation.</title>
        <authorList>
            <consortium name="The Broad Institute Genomics Platform"/>
            <consortium name="The Broad Institute Genome Sequencing Center for Infectious Disease"/>
            <person name="Wu L."/>
            <person name="Ma J."/>
        </authorList>
    </citation>
    <scope>NUCLEOTIDE SEQUENCE [LARGE SCALE GENOMIC DNA]</scope>
    <source>
        <strain evidence="5">JCM 17459</strain>
    </source>
</reference>
<keyword evidence="2" id="KW-0472">Membrane</keyword>
<name>A0ABP8EPC5_9MICO</name>
<dbReference type="RefSeq" id="WP_345036579.1">
    <property type="nucleotide sequence ID" value="NZ_BAABBA010000001.1"/>
</dbReference>
<dbReference type="InterPro" id="IPR057893">
    <property type="entry name" value="LRV_2"/>
</dbReference>
<evidence type="ECO:0000313" key="5">
    <source>
        <dbReference type="Proteomes" id="UP001499841"/>
    </source>
</evidence>
<dbReference type="Proteomes" id="UP001499841">
    <property type="component" value="Unassembled WGS sequence"/>
</dbReference>
<keyword evidence="5" id="KW-1185">Reference proteome</keyword>
<feature type="transmembrane region" description="Helical" evidence="2">
    <location>
        <begin position="202"/>
        <end position="221"/>
    </location>
</feature>
<dbReference type="EMBL" id="BAABBA010000001">
    <property type="protein sequence ID" value="GAA4285820.1"/>
    <property type="molecule type" value="Genomic_DNA"/>
</dbReference>
<protein>
    <recommendedName>
        <fullName evidence="3">Leucine rich repeat variant domain-containing protein</fullName>
    </recommendedName>
</protein>
<accession>A0ABP8EPC5</accession>
<comment type="caution">
    <text evidence="4">The sequence shown here is derived from an EMBL/GenBank/DDBJ whole genome shotgun (WGS) entry which is preliminary data.</text>
</comment>
<feature type="domain" description="Leucine rich repeat variant" evidence="3">
    <location>
        <begin position="8"/>
        <end position="66"/>
    </location>
</feature>
<organism evidence="4 5">
    <name type="scientific">Georgenia daeguensis</name>
    <dbReference type="NCBI Taxonomy" id="908355"/>
    <lineage>
        <taxon>Bacteria</taxon>
        <taxon>Bacillati</taxon>
        <taxon>Actinomycetota</taxon>
        <taxon>Actinomycetes</taxon>
        <taxon>Micrococcales</taxon>
        <taxon>Bogoriellaceae</taxon>
        <taxon>Georgenia</taxon>
    </lineage>
</organism>
<dbReference type="Pfam" id="PF25591">
    <property type="entry name" value="LRV_2"/>
    <property type="match status" value="1"/>
</dbReference>
<feature type="compositionally biased region" description="Low complexity" evidence="1">
    <location>
        <begin position="139"/>
        <end position="166"/>
    </location>
</feature>
<proteinExistence type="predicted"/>
<keyword evidence="2" id="KW-0812">Transmembrane</keyword>
<evidence type="ECO:0000259" key="3">
    <source>
        <dbReference type="Pfam" id="PF25591"/>
    </source>
</evidence>
<sequence length="285" mass="29136">MTAPDHYSAYDASSPATAPEVLAQIAEHRPELRALVAANPSTPEPVAQWLGGLGDVAVDAALRRRAGDHSFAGPSEGSGDVAGGPGEADRWQQPDAGPQVAYGQPSTFASGYGQQPGDAQQPFAHQPFGQPQPGASGRPYGQQPGAYGQQPFGQPQPGAYGQPYGQQPGGYGQQAAYGLPGGPVAGPWTTAQPNRSGSAVKWIIAGAVVVIALVVAGIVALSTLGGDAYGDDPALDALWDACEAGDAQACDDLYMDSPLGSEYEEFGGSCGGRFPGTDEYCTELM</sequence>